<reference evidence="4" key="1">
    <citation type="submission" date="2021-12" db="EMBL/GenBank/DDBJ databases">
        <title>Discovery of the Pendulisporaceae a myxobacterial family with distinct sporulation behavior and unique specialized metabolism.</title>
        <authorList>
            <person name="Garcia R."/>
            <person name="Popoff A."/>
            <person name="Bader C.D."/>
            <person name="Loehr J."/>
            <person name="Walesch S."/>
            <person name="Walt C."/>
            <person name="Boldt J."/>
            <person name="Bunk B."/>
            <person name="Haeckl F.J.F.P.J."/>
            <person name="Gunesch A.P."/>
            <person name="Birkelbach J."/>
            <person name="Nuebel U."/>
            <person name="Pietschmann T."/>
            <person name="Bach T."/>
            <person name="Mueller R."/>
        </authorList>
    </citation>
    <scope>NUCLEOTIDE SEQUENCE</scope>
    <source>
        <strain evidence="4">MSr11367</strain>
    </source>
</reference>
<evidence type="ECO:0000256" key="2">
    <source>
        <dbReference type="ARBA" id="ARBA00022898"/>
    </source>
</evidence>
<keyword evidence="2" id="KW-0663">Pyridoxal phosphate</keyword>
<dbReference type="InterPro" id="IPR050214">
    <property type="entry name" value="Cys_Synth/Cystath_Beta-Synth"/>
</dbReference>
<dbReference type="SUPFAM" id="SSF53686">
    <property type="entry name" value="Tryptophan synthase beta subunit-like PLP-dependent enzymes"/>
    <property type="match status" value="1"/>
</dbReference>
<dbReference type="Pfam" id="PF00291">
    <property type="entry name" value="PALP"/>
    <property type="match status" value="1"/>
</dbReference>
<sequence length="351" mass="38471">MAIRTSQSDIIEALVLPRIVRLGPNLYGAAFNLMKLLPARFILDRARATGTLEPGGVVIETSSGTFGLALAMLCRLRGYQLILVSDPAIEPPLQRRLEQLGTRVEIVREPAPVGGYQGARLARMAELQAEFPLHFWPSQYDNPDNPRAYAPFAELLVETVGHVGVLVGAVGSGGSMCGTASYLRRVFPELTAVGVDTHRSTLFGQADGKRLLRGLGNSLMPRNVDHTIFDEIHWVGAADGFGGTRALHAEHALYMGPTSGAGYLVAKWWAARRPEGNVVVTLPDEGYRYQDTVYNDAWLRVNDVYGDGLPDRPRRVNHPHDAGPDWSYLSWNRKSYAHVLGTTFSQDAVSP</sequence>
<dbReference type="Gene3D" id="3.40.50.1100">
    <property type="match status" value="2"/>
</dbReference>
<protein>
    <submittedName>
        <fullName evidence="4">Cysteine synthase family protein</fullName>
    </submittedName>
</protein>
<comment type="cofactor">
    <cofactor evidence="1">
        <name>pyridoxal 5'-phosphate</name>
        <dbReference type="ChEBI" id="CHEBI:597326"/>
    </cofactor>
</comment>
<dbReference type="InterPro" id="IPR001926">
    <property type="entry name" value="TrpB-like_PALP"/>
</dbReference>
<evidence type="ECO:0000313" key="5">
    <source>
        <dbReference type="Proteomes" id="UP001374803"/>
    </source>
</evidence>
<evidence type="ECO:0000259" key="3">
    <source>
        <dbReference type="Pfam" id="PF00291"/>
    </source>
</evidence>
<proteinExistence type="predicted"/>
<evidence type="ECO:0000313" key="4">
    <source>
        <dbReference type="EMBL" id="WXB08940.1"/>
    </source>
</evidence>
<dbReference type="PANTHER" id="PTHR10314">
    <property type="entry name" value="CYSTATHIONINE BETA-SYNTHASE"/>
    <property type="match status" value="1"/>
</dbReference>
<dbReference type="InterPro" id="IPR036052">
    <property type="entry name" value="TrpB-like_PALP_sf"/>
</dbReference>
<organism evidence="4 5">
    <name type="scientific">Pendulispora rubella</name>
    <dbReference type="NCBI Taxonomy" id="2741070"/>
    <lineage>
        <taxon>Bacteria</taxon>
        <taxon>Pseudomonadati</taxon>
        <taxon>Myxococcota</taxon>
        <taxon>Myxococcia</taxon>
        <taxon>Myxococcales</taxon>
        <taxon>Sorangiineae</taxon>
        <taxon>Pendulisporaceae</taxon>
        <taxon>Pendulispora</taxon>
    </lineage>
</organism>
<dbReference type="EMBL" id="CP089983">
    <property type="protein sequence ID" value="WXB08940.1"/>
    <property type="molecule type" value="Genomic_DNA"/>
</dbReference>
<dbReference type="Proteomes" id="UP001374803">
    <property type="component" value="Chromosome"/>
</dbReference>
<gene>
    <name evidence="4" type="ORF">LVJ94_17095</name>
</gene>
<keyword evidence="5" id="KW-1185">Reference proteome</keyword>
<accession>A0ABZ2LIG6</accession>
<name>A0ABZ2LIG6_9BACT</name>
<evidence type="ECO:0000256" key="1">
    <source>
        <dbReference type="ARBA" id="ARBA00001933"/>
    </source>
</evidence>
<dbReference type="RefSeq" id="WP_394838615.1">
    <property type="nucleotide sequence ID" value="NZ_CP089929.1"/>
</dbReference>
<dbReference type="CDD" id="cd01561">
    <property type="entry name" value="CBS_like"/>
    <property type="match status" value="1"/>
</dbReference>
<feature type="domain" description="Tryptophan synthase beta chain-like PALP" evidence="3">
    <location>
        <begin position="35"/>
        <end position="283"/>
    </location>
</feature>